<reference evidence="2 3" key="1">
    <citation type="submission" date="2016-07" db="EMBL/GenBank/DDBJ databases">
        <title>Genome analysis of Flavihumibacter stibioxidans YS-17.</title>
        <authorList>
            <person name="Shi K."/>
            <person name="Han Y."/>
            <person name="Wang G."/>
        </authorList>
    </citation>
    <scope>NUCLEOTIDE SEQUENCE [LARGE SCALE GENOMIC DNA]</scope>
    <source>
        <strain evidence="2 3">YS-17</strain>
    </source>
</reference>
<accession>A0ABR7MBV5</accession>
<dbReference type="PANTHER" id="PTHR34322:SF2">
    <property type="entry name" value="TRANSPOSASE IS200-LIKE DOMAIN-CONTAINING PROTEIN"/>
    <property type="match status" value="1"/>
</dbReference>
<evidence type="ECO:0000313" key="2">
    <source>
        <dbReference type="EMBL" id="MBC6492431.1"/>
    </source>
</evidence>
<dbReference type="EMBL" id="MBUA01000028">
    <property type="protein sequence ID" value="MBC6492431.1"/>
    <property type="molecule type" value="Genomic_DNA"/>
</dbReference>
<dbReference type="InterPro" id="IPR036515">
    <property type="entry name" value="Transposase_17_sf"/>
</dbReference>
<dbReference type="SUPFAM" id="SSF143422">
    <property type="entry name" value="Transposase IS200-like"/>
    <property type="match status" value="1"/>
</dbReference>
<organism evidence="2 3">
    <name type="scientific">Flavihumibacter stibioxidans</name>
    <dbReference type="NCBI Taxonomy" id="1834163"/>
    <lineage>
        <taxon>Bacteria</taxon>
        <taxon>Pseudomonadati</taxon>
        <taxon>Bacteroidota</taxon>
        <taxon>Chitinophagia</taxon>
        <taxon>Chitinophagales</taxon>
        <taxon>Chitinophagaceae</taxon>
        <taxon>Flavihumibacter</taxon>
    </lineage>
</organism>
<dbReference type="SMART" id="SM01321">
    <property type="entry name" value="Y1_Tnp"/>
    <property type="match status" value="1"/>
</dbReference>
<dbReference type="Proteomes" id="UP000765802">
    <property type="component" value="Unassembled WGS sequence"/>
</dbReference>
<dbReference type="RefSeq" id="WP_187257753.1">
    <property type="nucleotide sequence ID" value="NZ_JBHULF010000020.1"/>
</dbReference>
<keyword evidence="3" id="KW-1185">Reference proteome</keyword>
<evidence type="ECO:0000313" key="3">
    <source>
        <dbReference type="Proteomes" id="UP000765802"/>
    </source>
</evidence>
<gene>
    <name evidence="2" type="ORF">BC349_15325</name>
</gene>
<dbReference type="InterPro" id="IPR002686">
    <property type="entry name" value="Transposase_17"/>
</dbReference>
<dbReference type="Gene3D" id="3.30.70.1290">
    <property type="entry name" value="Transposase IS200-like"/>
    <property type="match status" value="1"/>
</dbReference>
<proteinExistence type="predicted"/>
<sequence>MSTKFDIITPGGFFHICDRAVGDELLFRRAEDYTDWMSRIEKFILPVAELHAYCLMNNHYHLLIRALETTDHDLFSTQMSRLQSTYAKDYNRTYDRKGGLFMRPFARREILNEAQLAWVFWYIHRNPLHHGISLNWETWAYSSYPFYINNVPSIITTNFCTELFGGLEQLKAHHTMNANAFNTEFMGFSLD</sequence>
<protein>
    <recommendedName>
        <fullName evidence="1">Transposase IS200-like domain-containing protein</fullName>
    </recommendedName>
</protein>
<evidence type="ECO:0000259" key="1">
    <source>
        <dbReference type="SMART" id="SM01321"/>
    </source>
</evidence>
<feature type="domain" description="Transposase IS200-like" evidence="1">
    <location>
        <begin position="9"/>
        <end position="126"/>
    </location>
</feature>
<comment type="caution">
    <text evidence="2">The sequence shown here is derived from an EMBL/GenBank/DDBJ whole genome shotgun (WGS) entry which is preliminary data.</text>
</comment>
<dbReference type="PANTHER" id="PTHR34322">
    <property type="entry name" value="TRANSPOSASE, Y1_TNP DOMAIN-CONTAINING"/>
    <property type="match status" value="1"/>
</dbReference>
<name>A0ABR7MBV5_9BACT</name>